<dbReference type="GO" id="GO:0043386">
    <property type="term" value="P:mycotoxin biosynthetic process"/>
    <property type="evidence" value="ECO:0007669"/>
    <property type="project" value="UniProtKB-ARBA"/>
</dbReference>
<dbReference type="Proteomes" id="UP000001699">
    <property type="component" value="Unassembled WGS sequence"/>
</dbReference>
<evidence type="ECO:0000313" key="11">
    <source>
        <dbReference type="EMBL" id="EDP49552.1"/>
    </source>
</evidence>
<dbReference type="GO" id="GO:0046165">
    <property type="term" value="P:alcohol biosynthetic process"/>
    <property type="evidence" value="ECO:0007669"/>
    <property type="project" value="UniProtKB-ARBA"/>
</dbReference>
<organism evidence="11 12">
    <name type="scientific">Aspergillus fumigatus (strain CBS 144.89 / FGSC A1163 / CEA10)</name>
    <name type="common">Neosartorya fumigata</name>
    <dbReference type="NCBI Taxonomy" id="451804"/>
    <lineage>
        <taxon>Eukaryota</taxon>
        <taxon>Fungi</taxon>
        <taxon>Dikarya</taxon>
        <taxon>Ascomycota</taxon>
        <taxon>Pezizomycotina</taxon>
        <taxon>Eurotiomycetes</taxon>
        <taxon>Eurotiomycetidae</taxon>
        <taxon>Eurotiales</taxon>
        <taxon>Aspergillaceae</taxon>
        <taxon>Aspergillus</taxon>
        <taxon>Aspergillus subgen. Fumigati</taxon>
    </lineage>
</organism>
<gene>
    <name evidence="11" type="ORF">AFUB_075820</name>
</gene>
<sequence length="787" mass="89952">MDVWDHSRPIDDETIKKTPSFTTLPIRINKENDVADAATRRALRDWDHCLHDGLAQKVQISISDLGNLGAFAYPEVPPERLAILTYLTDLGMLHDDGYEAMDMDQARTEHREFGSLFDPNEQLPLRRGTRAPKLKKLVSQILLEAIRIDRDMGMYMFDMYNKGWLSVAGGEGKVPQFKSLEEYQAYRRDDFGIRYTPTNVNCPHLDSLSTNLTTPIRAFWPMVEFGMAMQLSDEDKRLIEPVMEPINKAIIWTNDYWSFDREYHESITNGSRLTNVVDVVRQIENKSIDEAKAAVRQLLVDLEQQYLERKRAIYAQNPSLPSHLRKWIEVVGITVAGTHFWASCSPRHHAWRKNSGNGLELANHAAVPTLTTPSNNHNLSNGSDEQMQDWGSGTRTRICPIAGQEVLQPNAKLSLGKQDSGNTMRAALALLARAAEQCESLFNGMEHERAMLLHSDDKKARLSWEDRSKGSDELDHSWHKPARTALQGPIHYICSMPSKGVRSRMIEAFNYWLEVDETSLTKIRRLVDLLHNASLILDDIEDNSPKRRGRPATHTIFGHSQAINSANFMFVQAVQVARQFRNPNVVDILLEELENLHLGQSWDLDWKYKLRCPSPSEYLNMVDNKTGGLFRLLLRLMQAEKKGTTEVDLDRLTVLFGRFFQIRDDYMNLRSGLYTEQKGFCEDLDEGKFSYPIVVCVANDAHFRDIINGVFRQRPTAITSGMQALAPEIKQYVVEYLSTSGAFQHCQEFLMQLENSIVTEIDRIEKVTNEANPMLRLLLEKLSVKEN</sequence>
<dbReference type="PANTHER" id="PTHR12001">
    <property type="entry name" value="GERANYLGERANYL PYROPHOSPHATE SYNTHASE"/>
    <property type="match status" value="1"/>
</dbReference>
<keyword evidence="12" id="KW-1185">Reference proteome</keyword>
<evidence type="ECO:0000256" key="5">
    <source>
        <dbReference type="ARBA" id="ARBA00023229"/>
    </source>
</evidence>
<dbReference type="PANTHER" id="PTHR12001:SF72">
    <property type="entry name" value="THIJ_PFPI FAMILY PROTEIN (AFU_ORTHOLOGUE AFUA_3G01210)-RELATED"/>
    <property type="match status" value="1"/>
</dbReference>
<dbReference type="PROSITE" id="PS00444">
    <property type="entry name" value="POLYPRENYL_SYNTHASE_2"/>
    <property type="match status" value="1"/>
</dbReference>
<dbReference type="InterPro" id="IPR000092">
    <property type="entry name" value="Polyprenyl_synt"/>
</dbReference>
<dbReference type="Pfam" id="PF00348">
    <property type="entry name" value="polyprenyl_synt"/>
    <property type="match status" value="1"/>
</dbReference>
<dbReference type="Gene3D" id="1.10.600.10">
    <property type="entry name" value="Farnesyl Diphosphate Synthase"/>
    <property type="match status" value="2"/>
</dbReference>
<evidence type="ECO:0000256" key="4">
    <source>
        <dbReference type="ARBA" id="ARBA00022842"/>
    </source>
</evidence>
<proteinExistence type="inferred from homology"/>
<dbReference type="InterPro" id="IPR033749">
    <property type="entry name" value="Polyprenyl_synt_CS"/>
</dbReference>
<dbReference type="InterPro" id="IPR008949">
    <property type="entry name" value="Isoprenoid_synthase_dom_sf"/>
</dbReference>
<dbReference type="GO" id="GO:0004659">
    <property type="term" value="F:prenyltransferase activity"/>
    <property type="evidence" value="ECO:0007669"/>
    <property type="project" value="InterPro"/>
</dbReference>
<dbReference type="HOGENOM" id="CLU_014015_10_0_1"/>
<evidence type="ECO:0000256" key="2">
    <source>
        <dbReference type="ARBA" id="ARBA00022679"/>
    </source>
</evidence>
<dbReference type="Pfam" id="PF19086">
    <property type="entry name" value="Terpene_syn_C_2"/>
    <property type="match status" value="1"/>
</dbReference>
<dbReference type="GO" id="GO:0008299">
    <property type="term" value="P:isoprenoid biosynthetic process"/>
    <property type="evidence" value="ECO:0007669"/>
    <property type="project" value="UniProtKB-KW"/>
</dbReference>
<dbReference type="SFLD" id="SFLDS00005">
    <property type="entry name" value="Isoprenoid_Synthase_Type_I"/>
    <property type="match status" value="1"/>
</dbReference>
<dbReference type="PROSITE" id="PS00723">
    <property type="entry name" value="POLYPRENYL_SYNTHASE_1"/>
    <property type="match status" value="1"/>
</dbReference>
<evidence type="ECO:0000313" key="12">
    <source>
        <dbReference type="Proteomes" id="UP000001699"/>
    </source>
</evidence>
<evidence type="ECO:0000256" key="10">
    <source>
        <dbReference type="SAM" id="MobiDB-lite"/>
    </source>
</evidence>
<evidence type="ECO:0000256" key="1">
    <source>
        <dbReference type="ARBA" id="ARBA00004721"/>
    </source>
</evidence>
<keyword evidence="6" id="KW-0456">Lyase</keyword>
<accession>B0Y821</accession>
<reference evidence="11 12" key="1">
    <citation type="journal article" date="2008" name="PLoS Genet.">
        <title>Genomic islands in the pathogenic filamentous fungus Aspergillus fumigatus.</title>
        <authorList>
            <person name="Fedorova N.D."/>
            <person name="Khaldi N."/>
            <person name="Joardar V.S."/>
            <person name="Maiti R."/>
            <person name="Amedeo P."/>
            <person name="Anderson M.J."/>
            <person name="Crabtree J."/>
            <person name="Silva J.C."/>
            <person name="Badger J.H."/>
            <person name="Albarraq A."/>
            <person name="Angiuoli S."/>
            <person name="Bussey H."/>
            <person name="Bowyer P."/>
            <person name="Cotty P.J."/>
            <person name="Dyer P.S."/>
            <person name="Egan A."/>
            <person name="Galens K."/>
            <person name="Fraser-Liggett C.M."/>
            <person name="Haas B.J."/>
            <person name="Inman J.M."/>
            <person name="Kent R."/>
            <person name="Lemieux S."/>
            <person name="Malavazi I."/>
            <person name="Orvis J."/>
            <person name="Roemer T."/>
            <person name="Ronning C.M."/>
            <person name="Sundaram J.P."/>
            <person name="Sutton G."/>
            <person name="Turner G."/>
            <person name="Venter J.C."/>
            <person name="White O.R."/>
            <person name="Whitty B.R."/>
            <person name="Youngman P."/>
            <person name="Wolfe K.H."/>
            <person name="Goldman G.H."/>
            <person name="Wortman J.R."/>
            <person name="Jiang B."/>
            <person name="Denning D.W."/>
            <person name="Nierman W.C."/>
        </authorList>
    </citation>
    <scope>NUCLEOTIDE SEQUENCE [LARGE SCALE GENOMIC DNA]</scope>
    <source>
        <strain evidence="12">CBS 144.89 / FGSC A1163 / CEA10</strain>
    </source>
</reference>
<dbReference type="AlphaFoldDB" id="B0Y821"/>
<keyword evidence="4" id="KW-0460">Magnesium</keyword>
<evidence type="ECO:0000256" key="8">
    <source>
        <dbReference type="ARBA" id="ARBA00038363"/>
    </source>
</evidence>
<keyword evidence="5" id="KW-0414">Isoprene biosynthesis</keyword>
<evidence type="ECO:0000256" key="9">
    <source>
        <dbReference type="ARBA" id="ARBA00038372"/>
    </source>
</evidence>
<evidence type="ECO:0000256" key="3">
    <source>
        <dbReference type="ARBA" id="ARBA00022723"/>
    </source>
</evidence>
<protein>
    <submittedName>
        <fullName evidence="11">Geranylgeranyl diphosphate synthase, putative</fullName>
    </submittedName>
</protein>
<keyword evidence="7" id="KW-0511">Multifunctional enzyme</keyword>
<dbReference type="OrthoDB" id="6921389at2759"/>
<evidence type="ECO:0000256" key="7">
    <source>
        <dbReference type="ARBA" id="ARBA00023268"/>
    </source>
</evidence>
<dbReference type="GO" id="GO:0046872">
    <property type="term" value="F:metal ion binding"/>
    <property type="evidence" value="ECO:0007669"/>
    <property type="project" value="UniProtKB-KW"/>
</dbReference>
<name>B0Y821_ASPFC</name>
<comment type="similarity">
    <text evidence="9">In the N-terminal section; belongs to the terpene synthase family.</text>
</comment>
<evidence type="ECO:0000256" key="6">
    <source>
        <dbReference type="ARBA" id="ARBA00023239"/>
    </source>
</evidence>
<dbReference type="EMBL" id="DS499599">
    <property type="protein sequence ID" value="EDP49552.1"/>
    <property type="molecule type" value="Genomic_DNA"/>
</dbReference>
<dbReference type="VEuPathDB" id="FungiDB:AFUB_075820"/>
<keyword evidence="2" id="KW-0808">Transferase</keyword>
<dbReference type="SUPFAM" id="SSF48576">
    <property type="entry name" value="Terpenoid synthases"/>
    <property type="match status" value="2"/>
</dbReference>
<comment type="pathway">
    <text evidence="1">Secondary metabolite biosynthesis; terpenoid biosynthesis.</text>
</comment>
<feature type="region of interest" description="Disordered" evidence="10">
    <location>
        <begin position="369"/>
        <end position="391"/>
    </location>
</feature>
<comment type="similarity">
    <text evidence="8">In the C-terminal section; belongs to the FPP/GGPP synthase family.</text>
</comment>
<dbReference type="GO" id="GO:0016829">
    <property type="term" value="F:lyase activity"/>
    <property type="evidence" value="ECO:0007669"/>
    <property type="project" value="UniProtKB-KW"/>
</dbReference>
<keyword evidence="3" id="KW-0479">Metal-binding</keyword>